<dbReference type="EMBL" id="CP016503">
    <property type="protein sequence ID" value="ANV98489.1"/>
    <property type="molecule type" value="Genomic_DNA"/>
</dbReference>
<evidence type="ECO:0000256" key="11">
    <source>
        <dbReference type="ARBA" id="ARBA00023306"/>
    </source>
</evidence>
<evidence type="ECO:0000256" key="7">
    <source>
        <dbReference type="ARBA" id="ARBA00022741"/>
    </source>
</evidence>
<evidence type="ECO:0000256" key="6">
    <source>
        <dbReference type="ARBA" id="ARBA00022618"/>
    </source>
</evidence>
<dbReference type="OrthoDB" id="9804126at2"/>
<reference evidence="19" key="1">
    <citation type="submission" date="2016-07" db="EMBL/GenBank/DDBJ databases">
        <authorList>
            <person name="Florea S."/>
            <person name="Webb J.S."/>
            <person name="Jaromczyk J."/>
            <person name="Schardl C.L."/>
        </authorList>
    </citation>
    <scope>NUCLEOTIDE SEQUENCE [LARGE SCALE GENOMIC DNA]</scope>
    <source>
        <strain evidence="19">MIT 01-6242</strain>
    </source>
</reference>
<dbReference type="InterPro" id="IPR050061">
    <property type="entry name" value="MurCDEF_pg_biosynth"/>
</dbReference>
<evidence type="ECO:0000256" key="9">
    <source>
        <dbReference type="ARBA" id="ARBA00022960"/>
    </source>
</evidence>
<dbReference type="PANTHER" id="PTHR43445">
    <property type="entry name" value="UDP-N-ACETYLMURAMATE--L-ALANINE LIGASE-RELATED"/>
    <property type="match status" value="1"/>
</dbReference>
<keyword evidence="6" id="KW-0132">Cell division</keyword>
<dbReference type="Pfam" id="PF08245">
    <property type="entry name" value="Mur_ligase_M"/>
    <property type="match status" value="1"/>
</dbReference>
<dbReference type="InterPro" id="IPR036615">
    <property type="entry name" value="Mur_ligase_C_dom_sf"/>
</dbReference>
<organism evidence="18 19">
    <name type="scientific">Helicobacter enhydrae</name>
    <dbReference type="NCBI Taxonomy" id="222136"/>
    <lineage>
        <taxon>Bacteria</taxon>
        <taxon>Pseudomonadati</taxon>
        <taxon>Campylobacterota</taxon>
        <taxon>Epsilonproteobacteria</taxon>
        <taxon>Campylobacterales</taxon>
        <taxon>Helicobacteraceae</taxon>
        <taxon>Helicobacter</taxon>
    </lineage>
</organism>
<feature type="domain" description="Mur ligase N-terminal catalytic" evidence="15">
    <location>
        <begin position="4"/>
        <end position="102"/>
    </location>
</feature>
<keyword evidence="4" id="KW-0963">Cytoplasm</keyword>
<dbReference type="GO" id="GO:0008360">
    <property type="term" value="P:regulation of cell shape"/>
    <property type="evidence" value="ECO:0007669"/>
    <property type="project" value="UniProtKB-KW"/>
</dbReference>
<comment type="catalytic activity">
    <reaction evidence="13">
        <text>UDP-N-acetyl-alpha-D-muramate + L-alanine + ATP = UDP-N-acetyl-alpha-D-muramoyl-L-alanine + ADP + phosphate + H(+)</text>
        <dbReference type="Rhea" id="RHEA:23372"/>
        <dbReference type="ChEBI" id="CHEBI:15378"/>
        <dbReference type="ChEBI" id="CHEBI:30616"/>
        <dbReference type="ChEBI" id="CHEBI:43474"/>
        <dbReference type="ChEBI" id="CHEBI:57972"/>
        <dbReference type="ChEBI" id="CHEBI:70757"/>
        <dbReference type="ChEBI" id="CHEBI:83898"/>
        <dbReference type="ChEBI" id="CHEBI:456216"/>
        <dbReference type="EC" id="6.3.2.8"/>
    </reaction>
</comment>
<dbReference type="AlphaFoldDB" id="A0A1B1U6U9"/>
<feature type="domain" description="Mur ligase central" evidence="17">
    <location>
        <begin position="107"/>
        <end position="272"/>
    </location>
</feature>
<evidence type="ECO:0000256" key="8">
    <source>
        <dbReference type="ARBA" id="ARBA00022840"/>
    </source>
</evidence>
<evidence type="ECO:0000259" key="15">
    <source>
        <dbReference type="Pfam" id="PF01225"/>
    </source>
</evidence>
<evidence type="ECO:0000256" key="3">
    <source>
        <dbReference type="ARBA" id="ARBA00012211"/>
    </source>
</evidence>
<dbReference type="InterPro" id="IPR000713">
    <property type="entry name" value="Mur_ligase_N"/>
</dbReference>
<evidence type="ECO:0000256" key="10">
    <source>
        <dbReference type="ARBA" id="ARBA00022984"/>
    </source>
</evidence>
<evidence type="ECO:0000256" key="4">
    <source>
        <dbReference type="ARBA" id="ARBA00022490"/>
    </source>
</evidence>
<dbReference type="InterPro" id="IPR005758">
    <property type="entry name" value="UDP-N-AcMur_Ala_ligase_MurC"/>
</dbReference>
<dbReference type="RefSeq" id="WP_066341293.1">
    <property type="nucleotide sequence ID" value="NZ_CP016503.1"/>
</dbReference>
<dbReference type="GO" id="GO:0005737">
    <property type="term" value="C:cytoplasm"/>
    <property type="evidence" value="ECO:0007669"/>
    <property type="project" value="UniProtKB-SubCell"/>
</dbReference>
<dbReference type="SUPFAM" id="SSF51984">
    <property type="entry name" value="MurCD N-terminal domain"/>
    <property type="match status" value="1"/>
</dbReference>
<dbReference type="STRING" id="222136.BBW65_06615"/>
<keyword evidence="9" id="KW-0133">Cell shape</keyword>
<dbReference type="GO" id="GO:0009252">
    <property type="term" value="P:peptidoglycan biosynthetic process"/>
    <property type="evidence" value="ECO:0007669"/>
    <property type="project" value="UniProtKB-UniRule"/>
</dbReference>
<dbReference type="InterPro" id="IPR013221">
    <property type="entry name" value="Mur_ligase_cen"/>
</dbReference>
<proteinExistence type="predicted"/>
<evidence type="ECO:0000313" key="19">
    <source>
        <dbReference type="Proteomes" id="UP000092884"/>
    </source>
</evidence>
<dbReference type="Pfam" id="PF01225">
    <property type="entry name" value="Mur_ligase"/>
    <property type="match status" value="1"/>
</dbReference>
<keyword evidence="11" id="KW-0131">Cell cycle</keyword>
<comment type="subcellular location">
    <subcellularLocation>
        <location evidence="1">Cytoplasm</location>
    </subcellularLocation>
</comment>
<dbReference type="SUPFAM" id="SSF53623">
    <property type="entry name" value="MurD-like peptide ligases, catalytic domain"/>
    <property type="match status" value="1"/>
</dbReference>
<dbReference type="GO" id="GO:0005524">
    <property type="term" value="F:ATP binding"/>
    <property type="evidence" value="ECO:0007669"/>
    <property type="project" value="UniProtKB-KW"/>
</dbReference>
<dbReference type="KEGG" id="het:BBW65_06615"/>
<keyword evidence="5 18" id="KW-0436">Ligase</keyword>
<dbReference type="UniPathway" id="UPA00219"/>
<gene>
    <name evidence="18" type="ORF">BBW65_06615</name>
</gene>
<dbReference type="Gene3D" id="3.40.1190.10">
    <property type="entry name" value="Mur-like, catalytic domain"/>
    <property type="match status" value="1"/>
</dbReference>
<accession>A0A1B1U6U9</accession>
<dbReference type="PANTHER" id="PTHR43445:SF3">
    <property type="entry name" value="UDP-N-ACETYLMURAMATE--L-ALANINE LIGASE"/>
    <property type="match status" value="1"/>
</dbReference>
<evidence type="ECO:0000256" key="13">
    <source>
        <dbReference type="ARBA" id="ARBA00047833"/>
    </source>
</evidence>
<dbReference type="InterPro" id="IPR036565">
    <property type="entry name" value="Mur-like_cat_sf"/>
</dbReference>
<keyword evidence="10" id="KW-0573">Peptidoglycan synthesis</keyword>
<evidence type="ECO:0000259" key="16">
    <source>
        <dbReference type="Pfam" id="PF02875"/>
    </source>
</evidence>
<dbReference type="GO" id="GO:0051301">
    <property type="term" value="P:cell division"/>
    <property type="evidence" value="ECO:0007669"/>
    <property type="project" value="UniProtKB-KW"/>
</dbReference>
<dbReference type="GO" id="GO:0071555">
    <property type="term" value="P:cell wall organization"/>
    <property type="evidence" value="ECO:0007669"/>
    <property type="project" value="UniProtKB-KW"/>
</dbReference>
<evidence type="ECO:0000256" key="2">
    <source>
        <dbReference type="ARBA" id="ARBA00004752"/>
    </source>
</evidence>
<dbReference type="GO" id="GO:0008763">
    <property type="term" value="F:UDP-N-acetylmuramate-L-alanine ligase activity"/>
    <property type="evidence" value="ECO:0007669"/>
    <property type="project" value="UniProtKB-UniRule"/>
</dbReference>
<evidence type="ECO:0000256" key="12">
    <source>
        <dbReference type="ARBA" id="ARBA00023316"/>
    </source>
</evidence>
<dbReference type="Gene3D" id="3.40.50.720">
    <property type="entry name" value="NAD(P)-binding Rossmann-like Domain"/>
    <property type="match status" value="1"/>
</dbReference>
<comment type="pathway">
    <text evidence="2">Cell wall biogenesis; peptidoglycan biosynthesis.</text>
</comment>
<dbReference type="Gene3D" id="3.90.190.20">
    <property type="entry name" value="Mur ligase, C-terminal domain"/>
    <property type="match status" value="1"/>
</dbReference>
<protein>
    <recommendedName>
        <fullName evidence="3 14">UDP-N-acetylmuramate--L-alanine ligase</fullName>
        <ecNumber evidence="3 14">6.3.2.8</ecNumber>
    </recommendedName>
</protein>
<sequence>MFQKIHFVGIGGIGISGLAKYLHSQGVQITGSDIAHNKLTHKLLQSDIPISIPHSAHSITDQDLVIHSAIIKPSNIELQEAQQKGIPILSRKEALKEILKDKRVFSICGAHGKSTTTAMLSSILPHFGAIIGAESKEFDCNVRAIPSDSIVFEADESDQSFLNSNPYCAIVTNTEPEHMESYDYNLEAFYDAYLQFLTKATKRVINMEDPFLATLDLEAIRLYPQEDIKEIEFFLKDDEPFTRFRLKDLGIFEVWGFGYHTALNASMAILAAKEEISLSQIRTNLTHFKGIKKRFDIVYKDTQTIIIDDYAHHPTEIKSTLQAIGTYTQIKNISPIICIWQPHKYSRFLDNQQEFIQCFCACDKLVILPVWRAGEEHQEIDFASLFASYNPILAHSITQKQGVVYLHDEHGEIFQQFDSGLIVGFGAGDITYQIRDNNA</sequence>
<dbReference type="Pfam" id="PF02875">
    <property type="entry name" value="Mur_ligase_C"/>
    <property type="match status" value="1"/>
</dbReference>
<evidence type="ECO:0000256" key="14">
    <source>
        <dbReference type="NCBIfam" id="TIGR01082"/>
    </source>
</evidence>
<dbReference type="InterPro" id="IPR004101">
    <property type="entry name" value="Mur_ligase_C"/>
</dbReference>
<name>A0A1B1U6U9_9HELI</name>
<dbReference type="Proteomes" id="UP000092884">
    <property type="component" value="Chromosome"/>
</dbReference>
<keyword evidence="19" id="KW-1185">Reference proteome</keyword>
<feature type="domain" description="Mur ligase C-terminal" evidence="16">
    <location>
        <begin position="294"/>
        <end position="374"/>
    </location>
</feature>
<evidence type="ECO:0000256" key="1">
    <source>
        <dbReference type="ARBA" id="ARBA00004496"/>
    </source>
</evidence>
<dbReference type="SUPFAM" id="SSF53244">
    <property type="entry name" value="MurD-like peptide ligases, peptide-binding domain"/>
    <property type="match status" value="1"/>
</dbReference>
<dbReference type="EC" id="6.3.2.8" evidence="3 14"/>
<dbReference type="NCBIfam" id="TIGR01082">
    <property type="entry name" value="murC"/>
    <property type="match status" value="1"/>
</dbReference>
<evidence type="ECO:0000256" key="5">
    <source>
        <dbReference type="ARBA" id="ARBA00022598"/>
    </source>
</evidence>
<evidence type="ECO:0000313" key="18">
    <source>
        <dbReference type="EMBL" id="ANV98489.1"/>
    </source>
</evidence>
<evidence type="ECO:0000259" key="17">
    <source>
        <dbReference type="Pfam" id="PF08245"/>
    </source>
</evidence>
<keyword evidence="7" id="KW-0547">Nucleotide-binding</keyword>
<keyword evidence="8" id="KW-0067">ATP-binding</keyword>
<keyword evidence="12" id="KW-0961">Cell wall biogenesis/degradation</keyword>